<feature type="domain" description="SbsA Ig-like" evidence="2">
    <location>
        <begin position="202"/>
        <end position="290"/>
    </location>
</feature>
<evidence type="ECO:0000256" key="1">
    <source>
        <dbReference type="ARBA" id="ARBA00022729"/>
    </source>
</evidence>
<dbReference type="PATRIC" id="fig|1379739.3.peg.3393"/>
<protein>
    <recommendedName>
        <fullName evidence="2">SbsA Ig-like domain-containing protein</fullName>
    </recommendedName>
</protein>
<comment type="caution">
    <text evidence="3">The sequence shown here is derived from an EMBL/GenBank/DDBJ whole genome shotgun (WGS) entry which is preliminary data.</text>
</comment>
<dbReference type="InterPro" id="IPR032812">
    <property type="entry name" value="SbsA_Ig"/>
</dbReference>
<proteinExistence type="predicted"/>
<dbReference type="EMBL" id="JXSU01000007">
    <property type="protein sequence ID" value="KIS24820.1"/>
    <property type="molecule type" value="Genomic_DNA"/>
</dbReference>
<evidence type="ECO:0000259" key="2">
    <source>
        <dbReference type="Pfam" id="PF13205"/>
    </source>
</evidence>
<sequence>MISGKTLVNVVKVNFIDEVTNTKHTIETSNEIDIEPINSKGKRDILRIKNKIYGINETDDIVIGYKLKMKDNLFNIETMALIDGGTIQDNKYCGTEVGIAVERHPFTMEIFTEEKDYSRTTGYVKFVYKHCKGKPAKYKIQDGKFLVSSYEAESIPFRNEKPVEIEFLNKLEENNNGEKPGESTPIEDIGVEGGEVESKNPDVGVSITNRVVWSFSNKINQDDVNLENFIIKRKSDNSRVNGNVTIDDTKKIVTFVPYSLAIDTVYIAEAREISKLDGSGKTTALSTEFKTIKIR</sequence>
<dbReference type="Proteomes" id="UP000032250">
    <property type="component" value="Unassembled WGS sequence"/>
</dbReference>
<keyword evidence="1" id="KW-0732">Signal</keyword>
<evidence type="ECO:0000313" key="4">
    <source>
        <dbReference type="Proteomes" id="UP000032250"/>
    </source>
</evidence>
<evidence type="ECO:0000313" key="3">
    <source>
        <dbReference type="EMBL" id="KIS24820.1"/>
    </source>
</evidence>
<dbReference type="Pfam" id="PF13205">
    <property type="entry name" value="Big_5"/>
    <property type="match status" value="1"/>
</dbReference>
<gene>
    <name evidence="3" type="ORF">N495_14990</name>
</gene>
<accession>A0A0D1BWR1</accession>
<organism evidence="3 4">
    <name type="scientific">Clostridium botulinum B2 450</name>
    <dbReference type="NCBI Taxonomy" id="1379739"/>
    <lineage>
        <taxon>Bacteria</taxon>
        <taxon>Bacillati</taxon>
        <taxon>Bacillota</taxon>
        <taxon>Clostridia</taxon>
        <taxon>Eubacteriales</taxon>
        <taxon>Clostridiaceae</taxon>
        <taxon>Clostridium</taxon>
    </lineage>
</organism>
<name>A0A0D1BWR1_CLOBO</name>
<dbReference type="AlphaFoldDB" id="A0A0D1BWR1"/>
<dbReference type="OrthoDB" id="1907903at2"/>
<dbReference type="RefSeq" id="WP_043032280.1">
    <property type="nucleotide sequence ID" value="NZ_JXSU01000007.1"/>
</dbReference>
<reference evidence="3 4" key="1">
    <citation type="submission" date="2014-06" db="EMBL/GenBank/DDBJ databases">
        <title>Genome characterization of distinct group I Clostridium botulinum lineages.</title>
        <authorList>
            <person name="Giordani F."/>
            <person name="Anselmo A."/>
            <person name="Fillo S."/>
            <person name="Palozzi A.M."/>
            <person name="Fortunato A."/>
            <person name="Gentile B."/>
            <person name="Ciammaruconi A."/>
            <person name="Anniballi F."/>
            <person name="De Medici D."/>
            <person name="Lista F."/>
        </authorList>
    </citation>
    <scope>NUCLEOTIDE SEQUENCE [LARGE SCALE GENOMIC DNA]</scope>
    <source>
        <strain evidence="3 4">B2 450</strain>
    </source>
</reference>
<dbReference type="HOGENOM" id="CLU_942334_0_0_9"/>